<proteinExistence type="predicted"/>
<evidence type="ECO:0000313" key="2">
    <source>
        <dbReference type="Proteomes" id="UP000237438"/>
    </source>
</evidence>
<dbReference type="AlphaFoldDB" id="A0A2S4PLY2"/>
<evidence type="ECO:0000313" key="1">
    <source>
        <dbReference type="EMBL" id="POS83028.1"/>
    </source>
</evidence>
<gene>
    <name evidence="1" type="ORF">EPUL_003303</name>
</gene>
<dbReference type="OrthoDB" id="10485708at2759"/>
<keyword evidence="2" id="KW-1185">Reference proteome</keyword>
<comment type="caution">
    <text evidence="1">The sequence shown here is derived from an EMBL/GenBank/DDBJ whole genome shotgun (WGS) entry which is preliminary data.</text>
</comment>
<dbReference type="Proteomes" id="UP000237438">
    <property type="component" value="Unassembled WGS sequence"/>
</dbReference>
<sequence length="278" mass="30937">MAPPLASKRALPPDPPDAWNCVQKLTTSIGKASRTSFAKARPSLYTADSSRRGITREIAQNEAQESTDPSLELYVNMTEFEDDRFNDEISTKDSHRHKALQASEQSPAVNSEKDLSVASQNHAVTLMDGIKGLLDLTNDYLRMLEEKHPGVEADFLALLADGASRAMRSERIYISTENKSKSQQPLRQDTWANKAKIDTDGTKVFNVKRQITKSNPPKDQSREDRRVMIRLAPDYEARKTGAFELRQKVQQLVSDKSLVSDVWPVPSGIAILAPTVTG</sequence>
<accession>A0A2S4PLY2</accession>
<protein>
    <submittedName>
        <fullName evidence="1">Uncharacterized protein</fullName>
    </submittedName>
</protein>
<reference evidence="1 2" key="1">
    <citation type="submission" date="2017-10" db="EMBL/GenBank/DDBJ databases">
        <title>Development of genomic resources for the powdery mildew, Erysiphe pulchra.</title>
        <authorList>
            <person name="Wadl P.A."/>
            <person name="Mack B.M."/>
            <person name="Moore G."/>
            <person name="Beltz S.B."/>
        </authorList>
    </citation>
    <scope>NUCLEOTIDE SEQUENCE [LARGE SCALE GENOMIC DNA]</scope>
    <source>
        <strain evidence="1">Cflorida</strain>
    </source>
</reference>
<name>A0A2S4PLY2_9PEZI</name>
<organism evidence="1 2">
    <name type="scientific">Erysiphe pulchra</name>
    <dbReference type="NCBI Taxonomy" id="225359"/>
    <lineage>
        <taxon>Eukaryota</taxon>
        <taxon>Fungi</taxon>
        <taxon>Dikarya</taxon>
        <taxon>Ascomycota</taxon>
        <taxon>Pezizomycotina</taxon>
        <taxon>Leotiomycetes</taxon>
        <taxon>Erysiphales</taxon>
        <taxon>Erysiphaceae</taxon>
        <taxon>Erysiphe</taxon>
    </lineage>
</organism>
<dbReference type="EMBL" id="PEDP01001971">
    <property type="protein sequence ID" value="POS83028.1"/>
    <property type="molecule type" value="Genomic_DNA"/>
</dbReference>